<evidence type="ECO:0000256" key="1">
    <source>
        <dbReference type="SAM" id="MobiDB-lite"/>
    </source>
</evidence>
<dbReference type="AlphaFoldDB" id="B4DX64"/>
<proteinExistence type="evidence at transcript level"/>
<dbReference type="EMBL" id="AK301831">
    <property type="protein sequence ID" value="BAG63276.1"/>
    <property type="molecule type" value="mRNA"/>
</dbReference>
<accession>B4DX64</accession>
<feature type="region of interest" description="Disordered" evidence="1">
    <location>
        <begin position="144"/>
        <end position="167"/>
    </location>
</feature>
<name>B4DX64_HUMAN</name>
<reference evidence="2" key="1">
    <citation type="submission" date="2007-10" db="EMBL/GenBank/DDBJ databases">
        <title>NEDO human cDNA sequencing project focused on splicing variants.</title>
        <authorList>
            <person name="Wakamatsu A."/>
            <person name="Yamamoto J."/>
            <person name="Kimura K."/>
            <person name="Ishii S."/>
            <person name="Watanabe K."/>
            <person name="Sugiyama A."/>
            <person name="Murakawa K."/>
            <person name="Kaida T."/>
            <person name="Tsuchiya K."/>
            <person name="Fukuzumi Y."/>
            <person name="Kumagai A."/>
            <person name="Oishi Y."/>
            <person name="Yamamoto S."/>
            <person name="Ono Y."/>
            <person name="Komori Y."/>
            <person name="Yamazaki M."/>
            <person name="Kisu Y."/>
            <person name="Nishikawa T."/>
            <person name="Sugano S."/>
            <person name="Nomura N."/>
            <person name="Isogai T."/>
        </authorList>
    </citation>
    <scope>NUCLEOTIDE SEQUENCE</scope>
    <source>
        <tissue evidence="2">Testis</tissue>
    </source>
</reference>
<sequence>MPFTGERRLSLRRQDEGGLLAGAEDELAGVDATTVHQHQLRPSEVPGALRQPGSSVLVCLPGLLGEVTTAGRTSGALWTWVWGSHPPSESRTNPVRMSLTLNQARTTVSDQRAEEERGIWGRRAGVQAGPLQSQGHAAHLPHQAFPVPRGWLPGEGPHSDPAGSGAG</sequence>
<organism evidence="2">
    <name type="scientific">Homo sapiens</name>
    <name type="common">Human</name>
    <dbReference type="NCBI Taxonomy" id="9606"/>
    <lineage>
        <taxon>Eukaryota</taxon>
        <taxon>Metazoa</taxon>
        <taxon>Chordata</taxon>
        <taxon>Craniata</taxon>
        <taxon>Vertebrata</taxon>
        <taxon>Euteleostomi</taxon>
        <taxon>Mammalia</taxon>
        <taxon>Eutheria</taxon>
        <taxon>Euarchontoglires</taxon>
        <taxon>Primates</taxon>
        <taxon>Haplorrhini</taxon>
        <taxon>Catarrhini</taxon>
        <taxon>Hominidae</taxon>
        <taxon>Homo</taxon>
    </lineage>
</organism>
<protein>
    <submittedName>
        <fullName evidence="2">cDNA FLJ54922</fullName>
    </submittedName>
</protein>
<evidence type="ECO:0000313" key="2">
    <source>
        <dbReference type="EMBL" id="BAG63276.1"/>
    </source>
</evidence>